<name>A0A1H9F687_9BACI</name>
<dbReference type="Pfam" id="PF09932">
    <property type="entry name" value="DUF2164"/>
    <property type="match status" value="1"/>
</dbReference>
<dbReference type="EMBL" id="FOES01000011">
    <property type="protein sequence ID" value="SEQ32933.1"/>
    <property type="molecule type" value="Genomic_DNA"/>
</dbReference>
<evidence type="ECO:0000313" key="1">
    <source>
        <dbReference type="EMBL" id="SEQ32933.1"/>
    </source>
</evidence>
<dbReference type="RefSeq" id="WP_091773324.1">
    <property type="nucleotide sequence ID" value="NZ_FOES01000011.1"/>
</dbReference>
<keyword evidence="2" id="KW-1185">Reference proteome</keyword>
<dbReference type="InterPro" id="IPR018680">
    <property type="entry name" value="DUF2164"/>
</dbReference>
<gene>
    <name evidence="1" type="ORF">SAMN05216362_11132</name>
</gene>
<organism evidence="1 2">
    <name type="scientific">Piscibacillus halophilus</name>
    <dbReference type="NCBI Taxonomy" id="571933"/>
    <lineage>
        <taxon>Bacteria</taxon>
        <taxon>Bacillati</taxon>
        <taxon>Bacillota</taxon>
        <taxon>Bacilli</taxon>
        <taxon>Bacillales</taxon>
        <taxon>Bacillaceae</taxon>
        <taxon>Piscibacillus</taxon>
    </lineage>
</organism>
<dbReference type="Proteomes" id="UP000199427">
    <property type="component" value="Unassembled WGS sequence"/>
</dbReference>
<dbReference type="STRING" id="571933.SAMN05216362_11132"/>
<dbReference type="OrthoDB" id="573733at2"/>
<dbReference type="AlphaFoldDB" id="A0A1H9F687"/>
<accession>A0A1H9F687</accession>
<protein>
    <submittedName>
        <fullName evidence="1">Uncharacterized conserved protein, DUF2164 family</fullName>
    </submittedName>
</protein>
<reference evidence="1 2" key="1">
    <citation type="submission" date="2016-10" db="EMBL/GenBank/DDBJ databases">
        <authorList>
            <person name="de Groot N.N."/>
        </authorList>
    </citation>
    <scope>NUCLEOTIDE SEQUENCE [LARGE SCALE GENOMIC DNA]</scope>
    <source>
        <strain evidence="1 2">DSM 21633</strain>
    </source>
</reference>
<proteinExistence type="predicted"/>
<evidence type="ECO:0000313" key="2">
    <source>
        <dbReference type="Proteomes" id="UP000199427"/>
    </source>
</evidence>
<sequence length="79" mass="9465">MFNIKPEQKRQMLEQVKIFFYEERAEEIGEIAAERFLEFMMEELGPHFYNLGLEEAKNIVEEKITNLDEDILALERPTK</sequence>